<sequence>MSSLIDGNFLSSMKNLFSSSVSILKCLISLSCFTEIENVFSPFWLPLMRYE</sequence>
<name>A0A1X7UKW0_AMPQE</name>
<evidence type="ECO:0000313" key="1">
    <source>
        <dbReference type="EnsemblMetazoa" id="Aqu2.1.28306_001"/>
    </source>
</evidence>
<dbReference type="EnsemblMetazoa" id="Aqu2.1.28306_001">
    <property type="protein sequence ID" value="Aqu2.1.28306_001"/>
    <property type="gene ID" value="Aqu2.1.28306"/>
</dbReference>
<reference evidence="1" key="1">
    <citation type="submission" date="2017-05" db="UniProtKB">
        <authorList>
            <consortium name="EnsemblMetazoa"/>
        </authorList>
    </citation>
    <scope>IDENTIFICATION</scope>
</reference>
<protein>
    <submittedName>
        <fullName evidence="1">Uncharacterized protein</fullName>
    </submittedName>
</protein>
<dbReference type="InParanoid" id="A0A1X7UKW0"/>
<organism evidence="1">
    <name type="scientific">Amphimedon queenslandica</name>
    <name type="common">Sponge</name>
    <dbReference type="NCBI Taxonomy" id="400682"/>
    <lineage>
        <taxon>Eukaryota</taxon>
        <taxon>Metazoa</taxon>
        <taxon>Porifera</taxon>
        <taxon>Demospongiae</taxon>
        <taxon>Heteroscleromorpha</taxon>
        <taxon>Haplosclerida</taxon>
        <taxon>Niphatidae</taxon>
        <taxon>Amphimedon</taxon>
    </lineage>
</organism>
<accession>A0A1X7UKW0</accession>
<proteinExistence type="predicted"/>
<dbReference type="AlphaFoldDB" id="A0A1X7UKW0"/>